<organism evidence="2 3">
    <name type="scientific">Streptomyces filamentosus</name>
    <name type="common">Streptomyces roseosporus</name>
    <dbReference type="NCBI Taxonomy" id="67294"/>
    <lineage>
        <taxon>Bacteria</taxon>
        <taxon>Bacillati</taxon>
        <taxon>Actinomycetota</taxon>
        <taxon>Actinomycetes</taxon>
        <taxon>Kitasatosporales</taxon>
        <taxon>Streptomycetaceae</taxon>
        <taxon>Streptomyces</taxon>
    </lineage>
</organism>
<protein>
    <recommendedName>
        <fullName evidence="1">HTH cro/C1-type domain-containing protein</fullName>
    </recommendedName>
</protein>
<dbReference type="PROSITE" id="PS50943">
    <property type="entry name" value="HTH_CROC1"/>
    <property type="match status" value="1"/>
</dbReference>
<gene>
    <name evidence="2" type="ORF">GCM10017667_56360</name>
</gene>
<dbReference type="Proteomes" id="UP000632849">
    <property type="component" value="Unassembled WGS sequence"/>
</dbReference>
<name>A0A919BUK9_STRFL</name>
<dbReference type="AlphaFoldDB" id="A0A919BUK9"/>
<comment type="caution">
    <text evidence="2">The sequence shown here is derived from an EMBL/GenBank/DDBJ whole genome shotgun (WGS) entry which is preliminary data.</text>
</comment>
<evidence type="ECO:0000313" key="2">
    <source>
        <dbReference type="EMBL" id="GHG15511.1"/>
    </source>
</evidence>
<dbReference type="InterPro" id="IPR010982">
    <property type="entry name" value="Lambda_DNA-bd_dom_sf"/>
</dbReference>
<dbReference type="InterPro" id="IPR001387">
    <property type="entry name" value="Cro/C1-type_HTH"/>
</dbReference>
<evidence type="ECO:0000259" key="1">
    <source>
        <dbReference type="PROSITE" id="PS50943"/>
    </source>
</evidence>
<feature type="domain" description="HTH cro/C1-type" evidence="1">
    <location>
        <begin position="1"/>
        <end position="47"/>
    </location>
</feature>
<reference evidence="2" key="2">
    <citation type="submission" date="2020-09" db="EMBL/GenBank/DDBJ databases">
        <authorList>
            <person name="Sun Q."/>
            <person name="Ohkuma M."/>
        </authorList>
    </citation>
    <scope>NUCLEOTIDE SEQUENCE</scope>
    <source>
        <strain evidence="2">JCM 4122</strain>
    </source>
</reference>
<sequence>MSLRTLQQLTGLDRGYLSRMERGLICRSADHRVRTIADALQVKPAAITQEEKT</sequence>
<proteinExistence type="predicted"/>
<dbReference type="GO" id="GO:0003677">
    <property type="term" value="F:DNA binding"/>
    <property type="evidence" value="ECO:0007669"/>
    <property type="project" value="InterPro"/>
</dbReference>
<keyword evidence="3" id="KW-1185">Reference proteome</keyword>
<accession>A0A919BUK9</accession>
<dbReference type="SUPFAM" id="SSF47413">
    <property type="entry name" value="lambda repressor-like DNA-binding domains"/>
    <property type="match status" value="1"/>
</dbReference>
<reference evidence="2" key="1">
    <citation type="journal article" date="2014" name="Int. J. Syst. Evol. Microbiol.">
        <title>Complete genome sequence of Corynebacterium casei LMG S-19264T (=DSM 44701T), isolated from a smear-ripened cheese.</title>
        <authorList>
            <consortium name="US DOE Joint Genome Institute (JGI-PGF)"/>
            <person name="Walter F."/>
            <person name="Albersmeier A."/>
            <person name="Kalinowski J."/>
            <person name="Ruckert C."/>
        </authorList>
    </citation>
    <scope>NUCLEOTIDE SEQUENCE</scope>
    <source>
        <strain evidence="2">JCM 4122</strain>
    </source>
</reference>
<evidence type="ECO:0000313" key="3">
    <source>
        <dbReference type="Proteomes" id="UP000632849"/>
    </source>
</evidence>
<dbReference type="Gene3D" id="1.10.260.40">
    <property type="entry name" value="lambda repressor-like DNA-binding domains"/>
    <property type="match status" value="1"/>
</dbReference>
<dbReference type="EMBL" id="BNBE01000003">
    <property type="protein sequence ID" value="GHG15511.1"/>
    <property type="molecule type" value="Genomic_DNA"/>
</dbReference>